<evidence type="ECO:0000313" key="2">
    <source>
        <dbReference type="Proteomes" id="UP000799444"/>
    </source>
</evidence>
<organism evidence="1 2">
    <name type="scientific">Polyplosphaeria fusca</name>
    <dbReference type="NCBI Taxonomy" id="682080"/>
    <lineage>
        <taxon>Eukaryota</taxon>
        <taxon>Fungi</taxon>
        <taxon>Dikarya</taxon>
        <taxon>Ascomycota</taxon>
        <taxon>Pezizomycotina</taxon>
        <taxon>Dothideomycetes</taxon>
        <taxon>Pleosporomycetidae</taxon>
        <taxon>Pleosporales</taxon>
        <taxon>Tetraplosphaeriaceae</taxon>
        <taxon>Polyplosphaeria</taxon>
    </lineage>
</organism>
<evidence type="ECO:0000313" key="1">
    <source>
        <dbReference type="EMBL" id="KAF2733077.1"/>
    </source>
</evidence>
<proteinExistence type="predicted"/>
<accession>A0A9P4UYE0</accession>
<protein>
    <submittedName>
        <fullName evidence="1">Uncharacterized protein</fullName>
    </submittedName>
</protein>
<comment type="caution">
    <text evidence="1">The sequence shown here is derived from an EMBL/GenBank/DDBJ whole genome shotgun (WGS) entry which is preliminary data.</text>
</comment>
<name>A0A9P4UYE0_9PLEO</name>
<reference evidence="1" key="1">
    <citation type="journal article" date="2020" name="Stud. Mycol.">
        <title>101 Dothideomycetes genomes: a test case for predicting lifestyles and emergence of pathogens.</title>
        <authorList>
            <person name="Haridas S."/>
            <person name="Albert R."/>
            <person name="Binder M."/>
            <person name="Bloem J."/>
            <person name="Labutti K."/>
            <person name="Salamov A."/>
            <person name="Andreopoulos B."/>
            <person name="Baker S."/>
            <person name="Barry K."/>
            <person name="Bills G."/>
            <person name="Bluhm B."/>
            <person name="Cannon C."/>
            <person name="Castanera R."/>
            <person name="Culley D."/>
            <person name="Daum C."/>
            <person name="Ezra D."/>
            <person name="Gonzalez J."/>
            <person name="Henrissat B."/>
            <person name="Kuo A."/>
            <person name="Liang C."/>
            <person name="Lipzen A."/>
            <person name="Lutzoni F."/>
            <person name="Magnuson J."/>
            <person name="Mondo S."/>
            <person name="Nolan M."/>
            <person name="Ohm R."/>
            <person name="Pangilinan J."/>
            <person name="Park H.-J."/>
            <person name="Ramirez L."/>
            <person name="Alfaro M."/>
            <person name="Sun H."/>
            <person name="Tritt A."/>
            <person name="Yoshinaga Y."/>
            <person name="Zwiers L.-H."/>
            <person name="Turgeon B."/>
            <person name="Goodwin S."/>
            <person name="Spatafora J."/>
            <person name="Crous P."/>
            <person name="Grigoriev I."/>
        </authorList>
    </citation>
    <scope>NUCLEOTIDE SEQUENCE</scope>
    <source>
        <strain evidence="1">CBS 125425</strain>
    </source>
</reference>
<dbReference type="EMBL" id="ML996167">
    <property type="protein sequence ID" value="KAF2733077.1"/>
    <property type="molecule type" value="Genomic_DNA"/>
</dbReference>
<sequence>MQRSPRILVQARLLMWKESKGQESQRRQEGRNRRVEERLIGSRLKVTGSSWAGTQPRASLLASLLWYRTRTPGCHAVSLGVCQVPILSCRGGWQSYRDRLANDGQRGLRLEGLCACSRQPFAGPPICAARLGCGYVDGRAIEHLPMTIRLWCERC</sequence>
<dbReference type="AlphaFoldDB" id="A0A9P4UYE0"/>
<dbReference type="Proteomes" id="UP000799444">
    <property type="component" value="Unassembled WGS sequence"/>
</dbReference>
<keyword evidence="2" id="KW-1185">Reference proteome</keyword>
<gene>
    <name evidence="1" type="ORF">EJ04DRAFT_297019</name>
</gene>